<dbReference type="EMBL" id="JAYFSI010000021">
    <property type="protein sequence ID" value="MEA5367277.1"/>
    <property type="molecule type" value="Genomic_DNA"/>
</dbReference>
<evidence type="ECO:0000259" key="2">
    <source>
        <dbReference type="SMART" id="SM00421"/>
    </source>
</evidence>
<keyword evidence="4" id="KW-1185">Reference proteome</keyword>
<comment type="caution">
    <text evidence="3">The sequence shown here is derived from an EMBL/GenBank/DDBJ whole genome shotgun (WGS) entry which is preliminary data.</text>
</comment>
<feature type="domain" description="HTH luxR-type" evidence="2">
    <location>
        <begin position="858"/>
        <end position="915"/>
    </location>
</feature>
<name>A0ABU5RLV9_9PSEU</name>
<gene>
    <name evidence="3" type="ORF">VA596_47655</name>
</gene>
<dbReference type="SUPFAM" id="SSF52540">
    <property type="entry name" value="P-loop containing nucleoside triphosphate hydrolases"/>
    <property type="match status" value="1"/>
</dbReference>
<dbReference type="RefSeq" id="WP_323337154.1">
    <property type="nucleotide sequence ID" value="NZ_JAYFSI010000021.1"/>
</dbReference>
<dbReference type="InterPro" id="IPR036388">
    <property type="entry name" value="WH-like_DNA-bd_sf"/>
</dbReference>
<accession>A0ABU5RLV9</accession>
<dbReference type="InterPro" id="IPR000792">
    <property type="entry name" value="Tscrpt_reg_LuxR_C"/>
</dbReference>
<dbReference type="SMART" id="SM00421">
    <property type="entry name" value="HTH_LUXR"/>
    <property type="match status" value="1"/>
</dbReference>
<evidence type="ECO:0000313" key="4">
    <source>
        <dbReference type="Proteomes" id="UP001304298"/>
    </source>
</evidence>
<organism evidence="3 4">
    <name type="scientific">Amycolatopsis heterodermiae</name>
    <dbReference type="NCBI Taxonomy" id="3110235"/>
    <lineage>
        <taxon>Bacteria</taxon>
        <taxon>Bacillati</taxon>
        <taxon>Actinomycetota</taxon>
        <taxon>Actinomycetes</taxon>
        <taxon>Pseudonocardiales</taxon>
        <taxon>Pseudonocardiaceae</taxon>
        <taxon>Amycolatopsis</taxon>
    </lineage>
</organism>
<dbReference type="InterPro" id="IPR027417">
    <property type="entry name" value="P-loop_NTPase"/>
</dbReference>
<feature type="domain" description="AAA+ ATPase" evidence="1">
    <location>
        <begin position="27"/>
        <end position="195"/>
    </location>
</feature>
<reference evidence="3 4" key="1">
    <citation type="submission" date="2023-12" db="EMBL/GenBank/DDBJ databases">
        <title>Amycolatopsis sp. V23-08.</title>
        <authorList>
            <person name="Somphong A."/>
        </authorList>
    </citation>
    <scope>NUCLEOTIDE SEQUENCE [LARGE SCALE GENOMIC DNA]</scope>
    <source>
        <strain evidence="3 4">V23-08</strain>
    </source>
</reference>
<evidence type="ECO:0000259" key="1">
    <source>
        <dbReference type="SMART" id="SM00382"/>
    </source>
</evidence>
<dbReference type="SUPFAM" id="SSF46894">
    <property type="entry name" value="C-terminal effector domain of the bipartite response regulators"/>
    <property type="match status" value="1"/>
</dbReference>
<dbReference type="Pfam" id="PF13191">
    <property type="entry name" value="AAA_16"/>
    <property type="match status" value="1"/>
</dbReference>
<sequence length="922" mass="99383">MGAGSGLRADARAEEVGVLRDDAWLGTAPLTVVAGEPGSGRSTVLDRLAGELAGSATVLVLRLAELDRELPYGAVFRLLNQLEPGRADDPAGQPLRALIGRLATAPPRSPETAARVAKAVFPLLRARSPLVLLVDDAQWIDEETAFLLGSLVHHCSGDSRTSVVATLRLGAGDDVPGGAALRATFARLQAEGRARLRLLRPLSLAQSRSLLAGLVSARPNADLAGELHAAARGNPAALTALVRGYRAAGAMRIVDRTAYRAGWVEPPVATADHPLLRAVTEAGDGVREVAEAMAVLAPLGADAPALAASALGRDEAVVASALDRLVARRALVRRRDGGVRFRVPAVRDALLSRLGPYAWRSLAARAVNAVWDGEVTAPDDDFVLDRVAQAGALVDARRAAKELLEHGRRVLLTDGAKAERWLSAAVSRVTTPEERAGALLLLSGARALHLRQAEAGECARQVLRDHVAHLSPAQAQELSIVFITGLTARGELGELAEIAAGVSPVLPDDPGLAVINRAFALMMSGHWPEARDLLENGRDVWSGGNTVTADFGTMFLAGCGVVLGDSSQLFTLVAHPELWRSGHLPNHWFEQRRFEVDMLLQLGELQHTHRRMLDAGVTVEQLSGPDRFALSYLGGDWPEAMELARRTLLEGTDPARPMHNMMMHGAIRILGAQGWLARARSLAAEGRDLPMSHVVDHAEFTVLRKLGDDEGADELLFSAARSADRGGYLLGTEDLWADLARSALLRKNRREAEHWVNRSARTAMRLDTARAHLCHHLARAAVYRDPAAARRAVAIARERRDVPYETAMAFLWAGLAGHEPERSFTEAYELYGEVGAWFWRARLRKLLRDNGFPGPGRAETTSENERLLAILVAEGLTNRQLAVVLDASEKSVEGRLTRMFSRIGYGSRVELAAAILTGEYLS</sequence>
<dbReference type="Proteomes" id="UP001304298">
    <property type="component" value="Unassembled WGS sequence"/>
</dbReference>
<dbReference type="InterPro" id="IPR041664">
    <property type="entry name" value="AAA_16"/>
</dbReference>
<protein>
    <submittedName>
        <fullName evidence="3">AAA family ATPase</fullName>
    </submittedName>
</protein>
<dbReference type="InterPro" id="IPR016032">
    <property type="entry name" value="Sig_transdc_resp-reg_C-effctor"/>
</dbReference>
<proteinExistence type="predicted"/>
<dbReference type="SMART" id="SM00382">
    <property type="entry name" value="AAA"/>
    <property type="match status" value="1"/>
</dbReference>
<dbReference type="Gene3D" id="1.10.10.10">
    <property type="entry name" value="Winged helix-like DNA-binding domain superfamily/Winged helix DNA-binding domain"/>
    <property type="match status" value="1"/>
</dbReference>
<evidence type="ECO:0000313" key="3">
    <source>
        <dbReference type="EMBL" id="MEA5367277.1"/>
    </source>
</evidence>
<dbReference type="InterPro" id="IPR003593">
    <property type="entry name" value="AAA+_ATPase"/>
</dbReference>
<dbReference type="Pfam" id="PF00196">
    <property type="entry name" value="GerE"/>
    <property type="match status" value="1"/>
</dbReference>